<name>A0A9W4SQZ5_9GLOM</name>
<comment type="caution">
    <text evidence="2">The sequence shown here is derived from an EMBL/GenBank/DDBJ whole genome shotgun (WGS) entry which is preliminary data.</text>
</comment>
<dbReference type="InterPro" id="IPR011856">
    <property type="entry name" value="tRNA_endonuc-like_dom_sf"/>
</dbReference>
<dbReference type="OrthoDB" id="2429086at2759"/>
<dbReference type="EMBL" id="CAMKVN010001849">
    <property type="protein sequence ID" value="CAI2178424.1"/>
    <property type="molecule type" value="Genomic_DNA"/>
</dbReference>
<dbReference type="GO" id="GO:0003676">
    <property type="term" value="F:nucleic acid binding"/>
    <property type="evidence" value="ECO:0007669"/>
    <property type="project" value="InterPro"/>
</dbReference>
<feature type="non-terminal residue" evidence="2">
    <location>
        <position position="98"/>
    </location>
</feature>
<keyword evidence="3" id="KW-1185">Reference proteome</keyword>
<dbReference type="Pfam" id="PF04471">
    <property type="entry name" value="Mrr_cat"/>
    <property type="match status" value="1"/>
</dbReference>
<proteinExistence type="predicted"/>
<feature type="domain" description="Restriction endonuclease type IV Mrr" evidence="1">
    <location>
        <begin position="4"/>
        <end position="66"/>
    </location>
</feature>
<gene>
    <name evidence="2" type="ORF">FWILDA_LOCUS8579</name>
</gene>
<accession>A0A9W4SQZ5</accession>
<dbReference type="AlphaFoldDB" id="A0A9W4SQZ5"/>
<evidence type="ECO:0000259" key="1">
    <source>
        <dbReference type="Pfam" id="PF04471"/>
    </source>
</evidence>
<protein>
    <submittedName>
        <fullName evidence="2">4097_t:CDS:1</fullName>
    </submittedName>
</protein>
<reference evidence="2" key="1">
    <citation type="submission" date="2022-08" db="EMBL/GenBank/DDBJ databases">
        <authorList>
            <person name="Kallberg Y."/>
            <person name="Tangrot J."/>
            <person name="Rosling A."/>
        </authorList>
    </citation>
    <scope>NUCLEOTIDE SEQUENCE</scope>
    <source>
        <strain evidence="2">Wild A</strain>
    </source>
</reference>
<evidence type="ECO:0000313" key="2">
    <source>
        <dbReference type="EMBL" id="CAI2178424.1"/>
    </source>
</evidence>
<dbReference type="Proteomes" id="UP001153678">
    <property type="component" value="Unassembled WGS sequence"/>
</dbReference>
<evidence type="ECO:0000313" key="3">
    <source>
        <dbReference type="Proteomes" id="UP001153678"/>
    </source>
</evidence>
<organism evidence="2 3">
    <name type="scientific">Funneliformis geosporum</name>
    <dbReference type="NCBI Taxonomy" id="1117311"/>
    <lineage>
        <taxon>Eukaryota</taxon>
        <taxon>Fungi</taxon>
        <taxon>Fungi incertae sedis</taxon>
        <taxon>Mucoromycota</taxon>
        <taxon>Glomeromycotina</taxon>
        <taxon>Glomeromycetes</taxon>
        <taxon>Glomerales</taxon>
        <taxon>Glomeraceae</taxon>
        <taxon>Funneliformis</taxon>
    </lineage>
</organism>
<sequence>MATKTYDRLILGVEIVRELEETLSRHHEDTIGVLVTPSNENYTKQARRAAKTSEFNIILTDKENICSDLIDFVELRQKKVQNSQPLLVVIIVFGQFRK</sequence>
<dbReference type="Gene3D" id="3.40.1350.10">
    <property type="match status" value="1"/>
</dbReference>
<dbReference type="InterPro" id="IPR007560">
    <property type="entry name" value="Restrct_endonuc_IV_Mrr"/>
</dbReference>